<evidence type="ECO:0000259" key="6">
    <source>
        <dbReference type="PROSITE" id="PS51782"/>
    </source>
</evidence>
<dbReference type="Pfam" id="PF01476">
    <property type="entry name" value="LysM"/>
    <property type="match status" value="2"/>
</dbReference>
<dbReference type="EMBL" id="DXBX01000039">
    <property type="protein sequence ID" value="HIZ33008.1"/>
    <property type="molecule type" value="Genomic_DNA"/>
</dbReference>
<evidence type="ECO:0000256" key="5">
    <source>
        <dbReference type="SAM" id="SignalP"/>
    </source>
</evidence>
<dbReference type="SUPFAM" id="SSF54106">
    <property type="entry name" value="LysM domain"/>
    <property type="match status" value="2"/>
</dbReference>
<dbReference type="Gene3D" id="1.10.530.10">
    <property type="match status" value="1"/>
</dbReference>
<comment type="caution">
    <text evidence="7">The sequence shown here is derived from an EMBL/GenBank/DDBJ whole genome shotgun (WGS) entry which is preliminary data.</text>
</comment>
<keyword evidence="1" id="KW-0929">Antimicrobial</keyword>
<dbReference type="InterPro" id="IPR036779">
    <property type="entry name" value="LysM_dom_sf"/>
</dbReference>
<dbReference type="PANTHER" id="PTHR33308">
    <property type="entry name" value="PEPTIDOGLYCAN HYDROLASE FLGJ"/>
    <property type="match status" value="1"/>
</dbReference>
<dbReference type="SMART" id="SM00257">
    <property type="entry name" value="LysM"/>
    <property type="match status" value="2"/>
</dbReference>
<dbReference type="PROSITE" id="PS51782">
    <property type="entry name" value="LYSM"/>
    <property type="match status" value="1"/>
</dbReference>
<dbReference type="PANTHER" id="PTHR33308:SF9">
    <property type="entry name" value="PEPTIDOGLYCAN HYDROLASE FLGJ"/>
    <property type="match status" value="1"/>
</dbReference>
<gene>
    <name evidence="7" type="ORF">H9814_05590</name>
</gene>
<name>A0A9D2J1F7_9BACE</name>
<dbReference type="Pfam" id="PF01832">
    <property type="entry name" value="Glucosaminidase"/>
    <property type="match status" value="1"/>
</dbReference>
<evidence type="ECO:0000256" key="1">
    <source>
        <dbReference type="ARBA" id="ARBA00022529"/>
    </source>
</evidence>
<reference evidence="7" key="2">
    <citation type="submission" date="2021-04" db="EMBL/GenBank/DDBJ databases">
        <authorList>
            <person name="Gilroy R."/>
        </authorList>
    </citation>
    <scope>NUCLEOTIDE SEQUENCE</scope>
    <source>
        <strain evidence="7">ChiHjej9B8-1298</strain>
    </source>
</reference>
<keyword evidence="2" id="KW-0081">Bacteriolytic enzyme</keyword>
<reference evidence="7" key="1">
    <citation type="journal article" date="2021" name="PeerJ">
        <title>Extensive microbial diversity within the chicken gut microbiome revealed by metagenomics and culture.</title>
        <authorList>
            <person name="Gilroy R."/>
            <person name="Ravi A."/>
            <person name="Getino M."/>
            <person name="Pursley I."/>
            <person name="Horton D.L."/>
            <person name="Alikhan N.F."/>
            <person name="Baker D."/>
            <person name="Gharbi K."/>
            <person name="Hall N."/>
            <person name="Watson M."/>
            <person name="Adriaenssens E.M."/>
            <person name="Foster-Nyarko E."/>
            <person name="Jarju S."/>
            <person name="Secka A."/>
            <person name="Antonio M."/>
            <person name="Oren A."/>
            <person name="Chaudhuri R.R."/>
            <person name="La Ragione R."/>
            <person name="Hildebrand F."/>
            <person name="Pallen M.J."/>
        </authorList>
    </citation>
    <scope>NUCLEOTIDE SEQUENCE</scope>
    <source>
        <strain evidence="7">ChiHjej9B8-1298</strain>
    </source>
</reference>
<evidence type="ECO:0000313" key="7">
    <source>
        <dbReference type="EMBL" id="HIZ33008.1"/>
    </source>
</evidence>
<dbReference type="SMART" id="SM00047">
    <property type="entry name" value="LYZ2"/>
    <property type="match status" value="1"/>
</dbReference>
<dbReference type="GO" id="GO:0031640">
    <property type="term" value="P:killing of cells of another organism"/>
    <property type="evidence" value="ECO:0007669"/>
    <property type="project" value="UniProtKB-KW"/>
</dbReference>
<evidence type="ECO:0000313" key="8">
    <source>
        <dbReference type="Proteomes" id="UP000824028"/>
    </source>
</evidence>
<accession>A0A9D2J1F7</accession>
<evidence type="ECO:0000256" key="4">
    <source>
        <dbReference type="ARBA" id="ARBA00032108"/>
    </source>
</evidence>
<evidence type="ECO:0000256" key="3">
    <source>
        <dbReference type="ARBA" id="ARBA00022801"/>
    </source>
</evidence>
<feature type="domain" description="LysM" evidence="6">
    <location>
        <begin position="263"/>
        <end position="307"/>
    </location>
</feature>
<dbReference type="InterPro" id="IPR002901">
    <property type="entry name" value="MGlyc_endo_b_GlcNAc-like_dom"/>
</dbReference>
<dbReference type="Proteomes" id="UP000824028">
    <property type="component" value="Unassembled WGS sequence"/>
</dbReference>
<organism evidence="7 8">
    <name type="scientific">Candidatus Bacteroides merdigallinarum</name>
    <dbReference type="NCBI Taxonomy" id="2838473"/>
    <lineage>
        <taxon>Bacteria</taxon>
        <taxon>Pseudomonadati</taxon>
        <taxon>Bacteroidota</taxon>
        <taxon>Bacteroidia</taxon>
        <taxon>Bacteroidales</taxon>
        <taxon>Bacteroidaceae</taxon>
        <taxon>Bacteroides</taxon>
    </lineage>
</organism>
<dbReference type="InterPro" id="IPR051056">
    <property type="entry name" value="Glycosyl_Hydrolase_73"/>
</dbReference>
<dbReference type="GO" id="GO:0004040">
    <property type="term" value="F:amidase activity"/>
    <property type="evidence" value="ECO:0007669"/>
    <property type="project" value="InterPro"/>
</dbReference>
<dbReference type="AlphaFoldDB" id="A0A9D2J1F7"/>
<dbReference type="CDD" id="cd00118">
    <property type="entry name" value="LysM"/>
    <property type="match status" value="1"/>
</dbReference>
<dbReference type="GO" id="GO:0042742">
    <property type="term" value="P:defense response to bacterium"/>
    <property type="evidence" value="ECO:0007669"/>
    <property type="project" value="UniProtKB-KW"/>
</dbReference>
<dbReference type="InterPro" id="IPR018392">
    <property type="entry name" value="LysM"/>
</dbReference>
<protein>
    <recommendedName>
        <fullName evidence="4">Peptidoglycan hydrolase</fullName>
    </recommendedName>
</protein>
<feature type="chain" id="PRO_5038492039" description="Peptidoglycan hydrolase" evidence="5">
    <location>
        <begin position="26"/>
        <end position="308"/>
    </location>
</feature>
<feature type="signal peptide" evidence="5">
    <location>
        <begin position="1"/>
        <end position="25"/>
    </location>
</feature>
<proteinExistence type="predicted"/>
<keyword evidence="3" id="KW-0378">Hydrolase</keyword>
<dbReference type="Gene3D" id="3.10.350.10">
    <property type="entry name" value="LysM domain"/>
    <property type="match status" value="1"/>
</dbReference>
<evidence type="ECO:0000256" key="2">
    <source>
        <dbReference type="ARBA" id="ARBA00022638"/>
    </source>
</evidence>
<keyword evidence="5" id="KW-0732">Signal</keyword>
<sequence>MKKQTLLMGIALSLMMLCIGMQVSAQRRNTLYNKYIKEYAPLAIKQMDKYKIPASITLAQGLLESGAGRSVLARKSNNHFGIKCHGWRGRKVYHDDDARGECFRAYKNVEDSYEDHSKFLKSGSRYAFLFKLKITDYKGWAKGLKKAGYATDRSYANRLITIIEDYELYKYDTKGMSKREARRWQKLLKKKPWLANPHKTYLANGLVYIVAREGDTFRLLGGEFDTSWKKLVKYNDLHEEYTLMPGDIIYLKKKNKKAQKPYREYIVRDGDSMHSISQKFGIRLKNLYKMNKLDDDYLPEVGDRLKLR</sequence>